<comment type="caution">
    <text evidence="1">The sequence shown here is derived from an EMBL/GenBank/DDBJ whole genome shotgun (WGS) entry which is preliminary data.</text>
</comment>
<gene>
    <name evidence="1" type="ORF">T01_13891</name>
</gene>
<dbReference type="Proteomes" id="UP000054776">
    <property type="component" value="Unassembled WGS sequence"/>
</dbReference>
<proteinExistence type="predicted"/>
<keyword evidence="2" id="KW-1185">Reference proteome</keyword>
<dbReference type="EMBL" id="JYDH01000085">
    <property type="protein sequence ID" value="KRY33205.1"/>
    <property type="molecule type" value="Genomic_DNA"/>
</dbReference>
<reference evidence="1 2" key="1">
    <citation type="submission" date="2015-01" db="EMBL/GenBank/DDBJ databases">
        <title>Evolution of Trichinella species and genotypes.</title>
        <authorList>
            <person name="Korhonen P.K."/>
            <person name="Edoardo P."/>
            <person name="Giuseppe L.R."/>
            <person name="Gasser R.B."/>
        </authorList>
    </citation>
    <scope>NUCLEOTIDE SEQUENCE [LARGE SCALE GENOMIC DNA]</scope>
    <source>
        <strain evidence="1">ISS3</strain>
    </source>
</reference>
<evidence type="ECO:0000313" key="2">
    <source>
        <dbReference type="Proteomes" id="UP000054776"/>
    </source>
</evidence>
<feature type="non-terminal residue" evidence="1">
    <location>
        <position position="66"/>
    </location>
</feature>
<accession>A0A0V1B8B6</accession>
<evidence type="ECO:0000313" key="1">
    <source>
        <dbReference type="EMBL" id="KRY33205.1"/>
    </source>
</evidence>
<protein>
    <submittedName>
        <fullName evidence="1">Uncharacterized protein</fullName>
    </submittedName>
</protein>
<organism evidence="1 2">
    <name type="scientific">Trichinella spiralis</name>
    <name type="common">Trichina worm</name>
    <dbReference type="NCBI Taxonomy" id="6334"/>
    <lineage>
        <taxon>Eukaryota</taxon>
        <taxon>Metazoa</taxon>
        <taxon>Ecdysozoa</taxon>
        <taxon>Nematoda</taxon>
        <taxon>Enoplea</taxon>
        <taxon>Dorylaimia</taxon>
        <taxon>Trichinellida</taxon>
        <taxon>Trichinellidae</taxon>
        <taxon>Trichinella</taxon>
    </lineage>
</organism>
<dbReference type="InParanoid" id="A0A0V1B8B6"/>
<dbReference type="AlphaFoldDB" id="A0A0V1B8B6"/>
<sequence length="66" mass="7717">MAQLPGLFELLAPQFDYSDSNVATDVKSGRVSSIAYCNLWVKRLQFCLEIEKRNALFLYFPLFKYF</sequence>
<name>A0A0V1B8B6_TRISP</name>